<dbReference type="Pfam" id="PF10698">
    <property type="entry name" value="DUF2505"/>
    <property type="match status" value="1"/>
</dbReference>
<dbReference type="RefSeq" id="WP_112256344.1">
    <property type="nucleotide sequence ID" value="NZ_QMIG01000001.1"/>
</dbReference>
<dbReference type="Proteomes" id="UP000250462">
    <property type="component" value="Unassembled WGS sequence"/>
</dbReference>
<dbReference type="InterPro" id="IPR019639">
    <property type="entry name" value="DUF2505"/>
</dbReference>
<accession>A0A329R286</accession>
<protein>
    <recommendedName>
        <fullName evidence="3">DUF2505 domain-containing protein</fullName>
    </recommendedName>
</protein>
<evidence type="ECO:0000313" key="1">
    <source>
        <dbReference type="EMBL" id="RAW18687.1"/>
    </source>
</evidence>
<sequence>MDLHSELRFEADPYAVFSMLTDEEYIAKKTAAAKALRHDVTVTHDFDDAGQPTGQVTIKLVRVMPPDVPNFARRFVGETIDVKQTDTWRPAAPDGSRDGEIHLEMIGMPVTCHGRMSLRAAGPSTVLTIRATIEASVPLFGNKIEEAVHQGLTEAARIEEQVGRDWLAGPR</sequence>
<organism evidence="1 2">
    <name type="scientific">Phytoactinopolyspora halophila</name>
    <dbReference type="NCBI Taxonomy" id="1981511"/>
    <lineage>
        <taxon>Bacteria</taxon>
        <taxon>Bacillati</taxon>
        <taxon>Actinomycetota</taxon>
        <taxon>Actinomycetes</taxon>
        <taxon>Jiangellales</taxon>
        <taxon>Jiangellaceae</taxon>
        <taxon>Phytoactinopolyspora</taxon>
    </lineage>
</organism>
<evidence type="ECO:0000313" key="2">
    <source>
        <dbReference type="Proteomes" id="UP000250462"/>
    </source>
</evidence>
<keyword evidence="2" id="KW-1185">Reference proteome</keyword>
<dbReference type="EMBL" id="QMIG01000001">
    <property type="protein sequence ID" value="RAW18687.1"/>
    <property type="molecule type" value="Genomic_DNA"/>
</dbReference>
<reference evidence="1 2" key="1">
    <citation type="submission" date="2018-06" db="EMBL/GenBank/DDBJ databases">
        <title>Phytoactinopolyspora halophila sp. nov., a novel halophilic actinomycete isolated from a saline soil in China.</title>
        <authorList>
            <person name="Tang S.-K."/>
        </authorList>
    </citation>
    <scope>NUCLEOTIDE SEQUENCE [LARGE SCALE GENOMIC DNA]</scope>
    <source>
        <strain evidence="1 2">YIM 96934</strain>
    </source>
</reference>
<gene>
    <name evidence="1" type="ORF">DPM12_01025</name>
</gene>
<proteinExistence type="predicted"/>
<name>A0A329R286_9ACTN</name>
<dbReference type="AlphaFoldDB" id="A0A329R286"/>
<evidence type="ECO:0008006" key="3">
    <source>
        <dbReference type="Google" id="ProtNLM"/>
    </source>
</evidence>
<comment type="caution">
    <text evidence="1">The sequence shown here is derived from an EMBL/GenBank/DDBJ whole genome shotgun (WGS) entry which is preliminary data.</text>
</comment>
<dbReference type="OrthoDB" id="3266819at2"/>